<protein>
    <submittedName>
        <fullName evidence="1">Uncharacterized protein</fullName>
    </submittedName>
</protein>
<dbReference type="AlphaFoldDB" id="A0A5C3MLT9"/>
<evidence type="ECO:0000313" key="2">
    <source>
        <dbReference type="Proteomes" id="UP000305948"/>
    </source>
</evidence>
<dbReference type="Proteomes" id="UP000305948">
    <property type="component" value="Unassembled WGS sequence"/>
</dbReference>
<evidence type="ECO:0000313" key="1">
    <source>
        <dbReference type="EMBL" id="TFK46280.1"/>
    </source>
</evidence>
<proteinExistence type="predicted"/>
<gene>
    <name evidence="1" type="ORF">OE88DRAFT_1667915</name>
</gene>
<dbReference type="EMBL" id="ML213531">
    <property type="protein sequence ID" value="TFK46280.1"/>
    <property type="molecule type" value="Genomic_DNA"/>
</dbReference>
<sequence>MTTPAYTTPDFDLVHFILPRYAGCFSLGCCATYLAAQTCTAWSNNANSDLPP</sequence>
<keyword evidence="2" id="KW-1185">Reference proteome</keyword>
<accession>A0A5C3MLT9</accession>
<reference evidence="1 2" key="1">
    <citation type="journal article" date="2019" name="Nat. Ecol. Evol.">
        <title>Megaphylogeny resolves global patterns of mushroom evolution.</title>
        <authorList>
            <person name="Varga T."/>
            <person name="Krizsan K."/>
            <person name="Foldi C."/>
            <person name="Dima B."/>
            <person name="Sanchez-Garcia M."/>
            <person name="Sanchez-Ramirez S."/>
            <person name="Szollosi G.J."/>
            <person name="Szarkandi J.G."/>
            <person name="Papp V."/>
            <person name="Albert L."/>
            <person name="Andreopoulos W."/>
            <person name="Angelini C."/>
            <person name="Antonin V."/>
            <person name="Barry K.W."/>
            <person name="Bougher N.L."/>
            <person name="Buchanan P."/>
            <person name="Buyck B."/>
            <person name="Bense V."/>
            <person name="Catcheside P."/>
            <person name="Chovatia M."/>
            <person name="Cooper J."/>
            <person name="Damon W."/>
            <person name="Desjardin D."/>
            <person name="Finy P."/>
            <person name="Geml J."/>
            <person name="Haridas S."/>
            <person name="Hughes K."/>
            <person name="Justo A."/>
            <person name="Karasinski D."/>
            <person name="Kautmanova I."/>
            <person name="Kiss B."/>
            <person name="Kocsube S."/>
            <person name="Kotiranta H."/>
            <person name="LaButti K.M."/>
            <person name="Lechner B.E."/>
            <person name="Liimatainen K."/>
            <person name="Lipzen A."/>
            <person name="Lukacs Z."/>
            <person name="Mihaltcheva S."/>
            <person name="Morgado L.N."/>
            <person name="Niskanen T."/>
            <person name="Noordeloos M.E."/>
            <person name="Ohm R.A."/>
            <person name="Ortiz-Santana B."/>
            <person name="Ovrebo C."/>
            <person name="Racz N."/>
            <person name="Riley R."/>
            <person name="Savchenko A."/>
            <person name="Shiryaev A."/>
            <person name="Soop K."/>
            <person name="Spirin V."/>
            <person name="Szebenyi C."/>
            <person name="Tomsovsky M."/>
            <person name="Tulloss R.E."/>
            <person name="Uehling J."/>
            <person name="Grigoriev I.V."/>
            <person name="Vagvolgyi C."/>
            <person name="Papp T."/>
            <person name="Martin F.M."/>
            <person name="Miettinen O."/>
            <person name="Hibbett D.S."/>
            <person name="Nagy L.G."/>
        </authorList>
    </citation>
    <scope>NUCLEOTIDE SEQUENCE [LARGE SCALE GENOMIC DNA]</scope>
    <source>
        <strain evidence="1 2">OMC1185</strain>
    </source>
</reference>
<organism evidence="1 2">
    <name type="scientific">Heliocybe sulcata</name>
    <dbReference type="NCBI Taxonomy" id="5364"/>
    <lineage>
        <taxon>Eukaryota</taxon>
        <taxon>Fungi</taxon>
        <taxon>Dikarya</taxon>
        <taxon>Basidiomycota</taxon>
        <taxon>Agaricomycotina</taxon>
        <taxon>Agaricomycetes</taxon>
        <taxon>Gloeophyllales</taxon>
        <taxon>Gloeophyllaceae</taxon>
        <taxon>Heliocybe</taxon>
    </lineage>
</organism>
<name>A0A5C3MLT9_9AGAM</name>